<reference evidence="2 3" key="1">
    <citation type="journal article" date="2023" name="PLoS ONE">
        <title>Cytospora paraplurivora sp. nov. isolated from orchards with fruit tree decline syndrome in Ontario, Canada.</title>
        <authorList>
            <person name="Ilyukhin E."/>
            <person name="Nguyen H.D.T."/>
            <person name="Castle A.J."/>
            <person name="Ellouze W."/>
        </authorList>
    </citation>
    <scope>NUCLEOTIDE SEQUENCE [LARGE SCALE GENOMIC DNA]</scope>
    <source>
        <strain evidence="2 3">FDS-564</strain>
    </source>
</reference>
<evidence type="ECO:0000313" key="3">
    <source>
        <dbReference type="Proteomes" id="UP001320245"/>
    </source>
</evidence>
<keyword evidence="1" id="KW-1133">Transmembrane helix</keyword>
<comment type="caution">
    <text evidence="2">The sequence shown here is derived from an EMBL/GenBank/DDBJ whole genome shotgun (WGS) entry which is preliminary data.</text>
</comment>
<evidence type="ECO:0000256" key="1">
    <source>
        <dbReference type="SAM" id="Phobius"/>
    </source>
</evidence>
<feature type="transmembrane region" description="Helical" evidence="1">
    <location>
        <begin position="92"/>
        <end position="111"/>
    </location>
</feature>
<proteinExistence type="predicted"/>
<sequence>MSSLTSLVSIIISLVSGYATFQSFASIVNIKKYEEKAQKAAEWSNTAEKRLWDTRYTIGTGFVSCILSLVSAIVYILFVPSGSSIIRAPFRSIWPAILAVALRFGASRYMYNFWASKAKVPLVDQYNAAISQSMEVIGLLDLLSIGWGVIAALKTFAF</sequence>
<name>A0AAN9U3E2_9PEZI</name>
<gene>
    <name evidence="2" type="ORF">SLS53_007448</name>
</gene>
<dbReference type="EMBL" id="JAJSPL020000038">
    <property type="protein sequence ID" value="KAK7735535.1"/>
    <property type="molecule type" value="Genomic_DNA"/>
</dbReference>
<dbReference type="AlphaFoldDB" id="A0AAN9U3E2"/>
<keyword evidence="1" id="KW-0812">Transmembrane</keyword>
<keyword evidence="1" id="KW-0472">Membrane</keyword>
<organism evidence="2 3">
    <name type="scientific">Cytospora paraplurivora</name>
    <dbReference type="NCBI Taxonomy" id="2898453"/>
    <lineage>
        <taxon>Eukaryota</taxon>
        <taxon>Fungi</taxon>
        <taxon>Dikarya</taxon>
        <taxon>Ascomycota</taxon>
        <taxon>Pezizomycotina</taxon>
        <taxon>Sordariomycetes</taxon>
        <taxon>Sordariomycetidae</taxon>
        <taxon>Diaporthales</taxon>
        <taxon>Cytosporaceae</taxon>
        <taxon>Cytospora</taxon>
    </lineage>
</organism>
<feature type="transmembrane region" description="Helical" evidence="1">
    <location>
        <begin position="58"/>
        <end position="80"/>
    </location>
</feature>
<feature type="transmembrane region" description="Helical" evidence="1">
    <location>
        <begin position="136"/>
        <end position="157"/>
    </location>
</feature>
<protein>
    <submittedName>
        <fullName evidence="2">Uncharacterized protein</fullName>
    </submittedName>
</protein>
<dbReference type="Proteomes" id="UP001320245">
    <property type="component" value="Unassembled WGS sequence"/>
</dbReference>
<keyword evidence="3" id="KW-1185">Reference proteome</keyword>
<accession>A0AAN9U3E2</accession>
<evidence type="ECO:0000313" key="2">
    <source>
        <dbReference type="EMBL" id="KAK7735535.1"/>
    </source>
</evidence>